<gene>
    <name evidence="2" type="ORF">GA0061098_105219</name>
</gene>
<organism evidence="2 3">
    <name type="scientific">Bradyrhizobium shewense</name>
    <dbReference type="NCBI Taxonomy" id="1761772"/>
    <lineage>
        <taxon>Bacteria</taxon>
        <taxon>Pseudomonadati</taxon>
        <taxon>Pseudomonadota</taxon>
        <taxon>Alphaproteobacteria</taxon>
        <taxon>Hyphomicrobiales</taxon>
        <taxon>Nitrobacteraceae</taxon>
        <taxon>Bradyrhizobium</taxon>
    </lineage>
</organism>
<evidence type="ECO:0000313" key="2">
    <source>
        <dbReference type="EMBL" id="SCB55747.1"/>
    </source>
</evidence>
<keyword evidence="1" id="KW-0732">Signal</keyword>
<evidence type="ECO:0000256" key="1">
    <source>
        <dbReference type="SAM" id="SignalP"/>
    </source>
</evidence>
<protein>
    <submittedName>
        <fullName evidence="2">Uncharacterized protein</fullName>
    </submittedName>
</protein>
<name>A0A1C3XTW8_9BRAD</name>
<dbReference type="Proteomes" id="UP000199184">
    <property type="component" value="Unassembled WGS sequence"/>
</dbReference>
<dbReference type="EMBL" id="FMAI01000052">
    <property type="protein sequence ID" value="SCB55747.1"/>
    <property type="molecule type" value="Genomic_DNA"/>
</dbReference>
<dbReference type="RefSeq" id="WP_091967456.1">
    <property type="nucleotide sequence ID" value="NZ_FMAI01000052.1"/>
</dbReference>
<sequence>MNWVVSVLVFALVASTSAVSAQPVRWTTYSIAQTGTSVDFPASIFTEEAGRPDGYGQRFRTADGRADLTIQAAPNVANDSPAAFLAKNHPPARIQYKRTTPRLFAVSSYKADKVWYNRCNFSSGLIHCVLINYPASEEREWDDVVTRISLSLRGK</sequence>
<feature type="signal peptide" evidence="1">
    <location>
        <begin position="1"/>
        <end position="21"/>
    </location>
</feature>
<feature type="chain" id="PRO_5008686939" evidence="1">
    <location>
        <begin position="22"/>
        <end position="155"/>
    </location>
</feature>
<accession>A0A1C3XTW8</accession>
<evidence type="ECO:0000313" key="3">
    <source>
        <dbReference type="Proteomes" id="UP000199184"/>
    </source>
</evidence>
<proteinExistence type="predicted"/>
<keyword evidence="3" id="KW-1185">Reference proteome</keyword>
<dbReference type="AlphaFoldDB" id="A0A1C3XTW8"/>
<reference evidence="3" key="1">
    <citation type="submission" date="2016-08" db="EMBL/GenBank/DDBJ databases">
        <authorList>
            <person name="Varghese N."/>
            <person name="Submissions Spin"/>
        </authorList>
    </citation>
    <scope>NUCLEOTIDE SEQUENCE [LARGE SCALE GENOMIC DNA]</scope>
    <source>
        <strain evidence="3">ERR11</strain>
    </source>
</reference>